<accession>A0A8S2W5U8</accession>
<name>A0A8S2W5U8_9BILA</name>
<dbReference type="AlphaFoldDB" id="A0A8S2W5U8"/>
<protein>
    <submittedName>
        <fullName evidence="1">Uncharacterized protein</fullName>
    </submittedName>
</protein>
<comment type="caution">
    <text evidence="1">The sequence shown here is derived from an EMBL/GenBank/DDBJ whole genome shotgun (WGS) entry which is preliminary data.</text>
</comment>
<reference evidence="1" key="1">
    <citation type="submission" date="2021-02" db="EMBL/GenBank/DDBJ databases">
        <authorList>
            <person name="Nowell W R."/>
        </authorList>
    </citation>
    <scope>NUCLEOTIDE SEQUENCE</scope>
</reference>
<proteinExistence type="predicted"/>
<evidence type="ECO:0000313" key="1">
    <source>
        <dbReference type="EMBL" id="CAF4433531.1"/>
    </source>
</evidence>
<evidence type="ECO:0000313" key="2">
    <source>
        <dbReference type="Proteomes" id="UP000682733"/>
    </source>
</evidence>
<dbReference type="Proteomes" id="UP000682733">
    <property type="component" value="Unassembled WGS sequence"/>
</dbReference>
<gene>
    <name evidence="1" type="ORF">TMI583_LOCUS45027</name>
</gene>
<sequence>ASSRNFYVNLRQKYDEVVSRSVRKLEKLVERHQKSICDAEFIRLCLIYNLVPTFIGIKLWKKKLTSQQQHITYQKQLLKFEYNNRHNDSLQFQKDSLKLLNELKGQLAATELEIPQQQLLHIALKTKQNCLQIHNKKLE</sequence>
<feature type="non-terminal residue" evidence="1">
    <location>
        <position position="1"/>
    </location>
</feature>
<organism evidence="1 2">
    <name type="scientific">Didymodactylos carnosus</name>
    <dbReference type="NCBI Taxonomy" id="1234261"/>
    <lineage>
        <taxon>Eukaryota</taxon>
        <taxon>Metazoa</taxon>
        <taxon>Spiralia</taxon>
        <taxon>Gnathifera</taxon>
        <taxon>Rotifera</taxon>
        <taxon>Eurotatoria</taxon>
        <taxon>Bdelloidea</taxon>
        <taxon>Philodinida</taxon>
        <taxon>Philodinidae</taxon>
        <taxon>Didymodactylos</taxon>
    </lineage>
</organism>
<dbReference type="EMBL" id="CAJOBA010079257">
    <property type="protein sequence ID" value="CAF4433531.1"/>
    <property type="molecule type" value="Genomic_DNA"/>
</dbReference>